<dbReference type="AlphaFoldDB" id="A0A7Z0QR96"/>
<dbReference type="EMBL" id="JACCJZ010000013">
    <property type="protein sequence ID" value="NYZ62387.1"/>
    <property type="molecule type" value="Genomic_DNA"/>
</dbReference>
<keyword evidence="8 10" id="KW-0472">Membrane</keyword>
<name>A0A7Z0QR96_9GAMM</name>
<dbReference type="PANTHER" id="PTHR30625">
    <property type="entry name" value="PROTEIN TOLQ"/>
    <property type="match status" value="1"/>
</dbReference>
<dbReference type="GO" id="GO:0043213">
    <property type="term" value="P:bacteriocin transport"/>
    <property type="evidence" value="ECO:0007669"/>
    <property type="project" value="InterPro"/>
</dbReference>
<feature type="transmembrane region" description="Helical" evidence="10">
    <location>
        <begin position="51"/>
        <end position="76"/>
    </location>
</feature>
<gene>
    <name evidence="10 12" type="primary">tolQ</name>
    <name evidence="12" type="ORF">H0E82_06370</name>
</gene>
<evidence type="ECO:0000256" key="4">
    <source>
        <dbReference type="ARBA" id="ARBA00022519"/>
    </source>
</evidence>
<keyword evidence="3 10" id="KW-1003">Cell membrane</keyword>
<keyword evidence="5 10" id="KW-0132">Cell division</keyword>
<dbReference type="Pfam" id="PF01618">
    <property type="entry name" value="MotA_ExbB"/>
    <property type="match status" value="1"/>
</dbReference>
<keyword evidence="13" id="KW-1185">Reference proteome</keyword>
<keyword evidence="4 10" id="KW-0997">Cell inner membrane</keyword>
<feature type="transmembrane region" description="Helical" evidence="10">
    <location>
        <begin position="215"/>
        <end position="233"/>
    </location>
</feature>
<dbReference type="Proteomes" id="UP000589896">
    <property type="component" value="Unassembled WGS sequence"/>
</dbReference>
<comment type="subcellular location">
    <subcellularLocation>
        <location evidence="10">Cell inner membrane</location>
        <topology evidence="10">Multi-pass membrane protein</topology>
    </subcellularLocation>
    <subcellularLocation>
        <location evidence="1">Cell membrane</location>
        <topology evidence="1">Multi-pass membrane protein</topology>
    </subcellularLocation>
</comment>
<evidence type="ECO:0000256" key="7">
    <source>
        <dbReference type="ARBA" id="ARBA00022989"/>
    </source>
</evidence>
<reference evidence="12 13" key="1">
    <citation type="submission" date="2020-07" db="EMBL/GenBank/DDBJ databases">
        <title>isolation of Luteimonas sp. SJ-16.</title>
        <authorList>
            <person name="Huang X.-X."/>
            <person name="Xu L."/>
            <person name="Sun J.-Q."/>
        </authorList>
    </citation>
    <scope>NUCLEOTIDE SEQUENCE [LARGE SCALE GENOMIC DNA]</scope>
    <source>
        <strain evidence="12 13">SJ-16</strain>
    </source>
</reference>
<organism evidence="12 13">
    <name type="scientific">Luteimonas deserti</name>
    <dbReference type="NCBI Taxonomy" id="2752306"/>
    <lineage>
        <taxon>Bacteria</taxon>
        <taxon>Pseudomonadati</taxon>
        <taxon>Pseudomonadota</taxon>
        <taxon>Gammaproteobacteria</taxon>
        <taxon>Lysobacterales</taxon>
        <taxon>Lysobacteraceae</taxon>
        <taxon>Luteimonas</taxon>
    </lineage>
</organism>
<evidence type="ECO:0000256" key="1">
    <source>
        <dbReference type="ARBA" id="ARBA00004651"/>
    </source>
</evidence>
<evidence type="ECO:0000313" key="12">
    <source>
        <dbReference type="EMBL" id="NYZ62387.1"/>
    </source>
</evidence>
<sequence length="265" mass="28863">MSPMPVLLQSAAQVQALPEEAAAGATELASTGAVAAASAPLPNDLSILDLILHASIPVQLVMLLLLFASISSWVIIFRKKRMLDRAEKEADRFEERFWSGAEISKLYASATERSREVEGLEAIFEAGYREYSRQRQRRGVDSRAHLEGAQRGMRVAGSRELDGLERNLEYLANVGSIAPYVGLLGTVWGIMISFHGLANVKEATIATVAPGISEALIATAMGLFAAIPAVWAYNRFATKVERVASRYEAFSDEFSSILERQSGND</sequence>
<evidence type="ECO:0000256" key="10">
    <source>
        <dbReference type="HAMAP-Rule" id="MF_02202"/>
    </source>
</evidence>
<comment type="similarity">
    <text evidence="2 10">Belongs to the ExbB/TolQ family.</text>
</comment>
<keyword evidence="9 10" id="KW-0131">Cell cycle</keyword>
<dbReference type="GO" id="GO:0005886">
    <property type="term" value="C:plasma membrane"/>
    <property type="evidence" value="ECO:0007669"/>
    <property type="project" value="UniProtKB-SubCell"/>
</dbReference>
<evidence type="ECO:0000313" key="13">
    <source>
        <dbReference type="Proteomes" id="UP000589896"/>
    </source>
</evidence>
<dbReference type="RefSeq" id="WP_180544607.1">
    <property type="nucleotide sequence ID" value="NZ_JACCJZ010000013.1"/>
</dbReference>
<protein>
    <recommendedName>
        <fullName evidence="10">Tol-Pal system protein TolQ</fullName>
    </recommendedName>
</protein>
<comment type="caution">
    <text evidence="12">The sequence shown here is derived from an EMBL/GenBank/DDBJ whole genome shotgun (WGS) entry which is preliminary data.</text>
</comment>
<proteinExistence type="inferred from homology"/>
<accession>A0A7Z0QR96</accession>
<dbReference type="GO" id="GO:0051301">
    <property type="term" value="P:cell division"/>
    <property type="evidence" value="ECO:0007669"/>
    <property type="project" value="UniProtKB-UniRule"/>
</dbReference>
<dbReference type="InterPro" id="IPR002898">
    <property type="entry name" value="MotA_ExbB_proton_chnl"/>
</dbReference>
<evidence type="ECO:0000256" key="9">
    <source>
        <dbReference type="ARBA" id="ARBA00023306"/>
    </source>
</evidence>
<keyword evidence="6 10" id="KW-0812">Transmembrane</keyword>
<dbReference type="InterPro" id="IPR014163">
    <property type="entry name" value="Tol-Pal_TolQ"/>
</dbReference>
<feature type="domain" description="MotA/TolQ/ExbB proton channel" evidence="11">
    <location>
        <begin position="122"/>
        <end position="248"/>
    </location>
</feature>
<evidence type="ECO:0000256" key="5">
    <source>
        <dbReference type="ARBA" id="ARBA00022618"/>
    </source>
</evidence>
<evidence type="ECO:0000256" key="2">
    <source>
        <dbReference type="ARBA" id="ARBA00010442"/>
    </source>
</evidence>
<evidence type="ECO:0000256" key="8">
    <source>
        <dbReference type="ARBA" id="ARBA00023136"/>
    </source>
</evidence>
<dbReference type="HAMAP" id="MF_02202">
    <property type="entry name" value="TolQ"/>
    <property type="match status" value="1"/>
</dbReference>
<comment type="subunit">
    <text evidence="10">The Tol-Pal system is composed of five core proteins: the inner membrane proteins TolA, TolQ and TolR, the periplasmic protein TolB and the outer membrane protein Pal. They form a network linking the inner and outer membranes and the peptidoglycan layer.</text>
</comment>
<evidence type="ECO:0000256" key="3">
    <source>
        <dbReference type="ARBA" id="ARBA00022475"/>
    </source>
</evidence>
<comment type="function">
    <text evidence="10">Part of the Tol-Pal system, which plays a role in outer membrane invagination during cell division and is important for maintaining outer membrane integrity.</text>
</comment>
<dbReference type="NCBIfam" id="TIGR02796">
    <property type="entry name" value="tolQ"/>
    <property type="match status" value="1"/>
</dbReference>
<evidence type="ECO:0000256" key="6">
    <source>
        <dbReference type="ARBA" id="ARBA00022692"/>
    </source>
</evidence>
<evidence type="ECO:0000259" key="11">
    <source>
        <dbReference type="Pfam" id="PF01618"/>
    </source>
</evidence>
<keyword evidence="7 10" id="KW-1133">Transmembrane helix</keyword>
<dbReference type="InterPro" id="IPR050790">
    <property type="entry name" value="ExbB/TolQ_transport"/>
</dbReference>
<feature type="transmembrane region" description="Helical" evidence="10">
    <location>
        <begin position="170"/>
        <end position="195"/>
    </location>
</feature>
<dbReference type="GO" id="GO:0017038">
    <property type="term" value="P:protein import"/>
    <property type="evidence" value="ECO:0007669"/>
    <property type="project" value="TreeGrafter"/>
</dbReference>
<dbReference type="PANTHER" id="PTHR30625:SF3">
    <property type="entry name" value="TOL-PAL SYSTEM PROTEIN TOLQ"/>
    <property type="match status" value="1"/>
</dbReference>